<proteinExistence type="predicted"/>
<dbReference type="Proteomes" id="UP001519307">
    <property type="component" value="Unassembled WGS sequence"/>
</dbReference>
<gene>
    <name evidence="1" type="ORF">J2Z42_002001</name>
</gene>
<dbReference type="InterPro" id="IPR017850">
    <property type="entry name" value="Alkaline_phosphatase_core_sf"/>
</dbReference>
<comment type="caution">
    <text evidence="1">The sequence shown here is derived from an EMBL/GenBank/DDBJ whole genome shotgun (WGS) entry which is preliminary data.</text>
</comment>
<evidence type="ECO:0000313" key="1">
    <source>
        <dbReference type="EMBL" id="MBP2033298.1"/>
    </source>
</evidence>
<name>A0ABS4KTC7_9CLOT</name>
<dbReference type="Pfam" id="PF08665">
    <property type="entry name" value="PglZ"/>
    <property type="match status" value="1"/>
</dbReference>
<dbReference type="SUPFAM" id="SSF53649">
    <property type="entry name" value="Alkaline phosphatase-like"/>
    <property type="match status" value="1"/>
</dbReference>
<accession>A0ABS4KTC7</accession>
<dbReference type="EMBL" id="JAGGLM010000013">
    <property type="protein sequence ID" value="MBP2033298.1"/>
    <property type="molecule type" value="Genomic_DNA"/>
</dbReference>
<evidence type="ECO:0000313" key="2">
    <source>
        <dbReference type="Proteomes" id="UP001519307"/>
    </source>
</evidence>
<keyword evidence="2" id="KW-1185">Reference proteome</keyword>
<reference evidence="1 2" key="1">
    <citation type="submission" date="2021-03" db="EMBL/GenBank/DDBJ databases">
        <title>Genomic Encyclopedia of Type Strains, Phase IV (KMG-IV): sequencing the most valuable type-strain genomes for metagenomic binning, comparative biology and taxonomic classification.</title>
        <authorList>
            <person name="Goeker M."/>
        </authorList>
    </citation>
    <scope>NUCLEOTIDE SEQUENCE [LARGE SCALE GENOMIC DNA]</scope>
    <source>
        <strain evidence="1 2">DSM 28783</strain>
    </source>
</reference>
<organism evidence="1 2">
    <name type="scientific">Clostridium algifaecis</name>
    <dbReference type="NCBI Taxonomy" id="1472040"/>
    <lineage>
        <taxon>Bacteria</taxon>
        <taxon>Bacillati</taxon>
        <taxon>Bacillota</taxon>
        <taxon>Clostridia</taxon>
        <taxon>Eubacteriales</taxon>
        <taxon>Clostridiaceae</taxon>
        <taxon>Clostridium</taxon>
    </lineage>
</organism>
<protein>
    <submittedName>
        <fullName evidence="1">Ni,Fe-hydrogenase III component G</fullName>
    </submittedName>
</protein>
<dbReference type="RefSeq" id="WP_209702449.1">
    <property type="nucleotide sequence ID" value="NZ_JAGGLM010000013.1"/>
</dbReference>
<sequence length="822" mass="96484">MNEVFIDCLKRYLEDITDLGSNILFLQDESGLMDDVEGIDLYLYPHKVISVKENVLFRAKYEDIKHKKDEKYILVLKNKGLKSKLLDFIKRSEKARVIEIDTKSLLDSIEDDVNWSEEINNFQSEDIKKKFRELLYYRKLFRKSNIEKNEVDKVVLSAFVDLDATKLKDDVDCYLYYKNLSEIYSDLHSFKYKSDIKELIYKVFAESGSLIANIIKKDIFVEFENLLWICTALYEFNKLTSENVEIVLGQDLDKLSYFKEHLMDLVEFAKVVSKKDKILYIQKKDAAEKLIYKSGINIYESEKDYRTIIREGNGTYISVIESIKTLLKGVNLEGFKKIYKHDFNDLMELKVLIDENNNYSTENINNAKNLFDIIINLFKDIDYIEKQIKYVINSYSDWENLYKNYLYDLQYRFSKIVHLDSQNLIESNRYENIDKRISRILNEYRKRFAEFIEKNYESWENTEYGVSRPILNSDIESLLNLEDNKTFIIIFDGMRYDAWEHIVRPYFETVLGERNTKYKSSYALLPTITSISREVIYSNIIKNYKNDVNYITKSESMKNEKLLKESILQDKKINVLVFNMFDRDGHKATEDFYIFYEKQRQVFEKSISELIKVIPNDANLVIASDHGLMRIDENINMKDEQYISTVKSRYLTVDNNIKKEGCINIKDYLLPYNNKGYFLGGGEKDFYSHGGASIEEILLPLVISETKISQRNNENTQKISSVGLEEETLVLDANVQLKLSFKPNEKEKIILVSLYNLKNQNVSNRDIEKILKNKTGKSGLVDGVIRRLLQKLKKDGLDIIETSSAGDLIIYKLNDKGLRGEI</sequence>